<dbReference type="InterPro" id="IPR011051">
    <property type="entry name" value="RmlC_Cupin_sf"/>
</dbReference>
<evidence type="ECO:0000256" key="1">
    <source>
        <dbReference type="ARBA" id="ARBA00023015"/>
    </source>
</evidence>
<gene>
    <name evidence="5" type="ORF">SAMN05421766_102308</name>
</gene>
<sequence length="287" mass="33076">MKSALKKSPIPKTHAFVVQRLKQPVFDPNWHFHPEYQLFMVLKGKGTRFVGDHVKQFQQGDITFTGPNLPHLWKSDPVESDQEAKAEGIVVYFDHDFISESLLNKEEYIELRQLLKKSLRGFDVIGQTAPIIQQKIMKLPDLEGFDSVLGLLHILNLLAKTEDLQVLASSGYTNTLREGDTERMNRVYAHVMKHFTRKIGITEMAELTNMTPTSFSRYFKTHANKTFSEFVNEIRIGHACKLLIDKKMTASQACYQSGFRTLSNFNRQFKAATNHTPTAYKERYQMK</sequence>
<dbReference type="EMBL" id="FTOB01000002">
    <property type="protein sequence ID" value="SIS48733.1"/>
    <property type="molecule type" value="Genomic_DNA"/>
</dbReference>
<evidence type="ECO:0000259" key="4">
    <source>
        <dbReference type="PROSITE" id="PS01124"/>
    </source>
</evidence>
<organism evidence="5 6">
    <name type="scientific">Zobellia uliginosa</name>
    <dbReference type="NCBI Taxonomy" id="143224"/>
    <lineage>
        <taxon>Bacteria</taxon>
        <taxon>Pseudomonadati</taxon>
        <taxon>Bacteroidota</taxon>
        <taxon>Flavobacteriia</taxon>
        <taxon>Flavobacteriales</taxon>
        <taxon>Flavobacteriaceae</taxon>
        <taxon>Zobellia</taxon>
    </lineage>
</organism>
<keyword evidence="1" id="KW-0805">Transcription regulation</keyword>
<dbReference type="PROSITE" id="PS01124">
    <property type="entry name" value="HTH_ARAC_FAMILY_2"/>
    <property type="match status" value="1"/>
</dbReference>
<evidence type="ECO:0000313" key="6">
    <source>
        <dbReference type="Proteomes" id="UP000185728"/>
    </source>
</evidence>
<dbReference type="SUPFAM" id="SSF46689">
    <property type="entry name" value="Homeodomain-like"/>
    <property type="match status" value="2"/>
</dbReference>
<evidence type="ECO:0000256" key="2">
    <source>
        <dbReference type="ARBA" id="ARBA00023125"/>
    </source>
</evidence>
<keyword evidence="6" id="KW-1185">Reference proteome</keyword>
<dbReference type="PANTHER" id="PTHR43280:SF27">
    <property type="entry name" value="TRANSCRIPTIONAL REGULATOR MTLR"/>
    <property type="match status" value="1"/>
</dbReference>
<dbReference type="InterPro" id="IPR009057">
    <property type="entry name" value="Homeodomain-like_sf"/>
</dbReference>
<accession>A0ABY1KM09</accession>
<reference evidence="5 6" key="1">
    <citation type="submission" date="2017-01" db="EMBL/GenBank/DDBJ databases">
        <authorList>
            <person name="Varghese N."/>
            <person name="Submissions S."/>
        </authorList>
    </citation>
    <scope>NUCLEOTIDE SEQUENCE [LARGE SCALE GENOMIC DNA]</scope>
    <source>
        <strain evidence="5 6">DSM 2061</strain>
    </source>
</reference>
<dbReference type="InterPro" id="IPR018060">
    <property type="entry name" value="HTH_AraC"/>
</dbReference>
<dbReference type="CDD" id="cd06976">
    <property type="entry name" value="cupin_MtlR-like_N"/>
    <property type="match status" value="1"/>
</dbReference>
<dbReference type="InterPro" id="IPR014710">
    <property type="entry name" value="RmlC-like_jellyroll"/>
</dbReference>
<dbReference type="RefSeq" id="WP_076454075.1">
    <property type="nucleotide sequence ID" value="NZ_FTOB01000002.1"/>
</dbReference>
<dbReference type="PANTHER" id="PTHR43280">
    <property type="entry name" value="ARAC-FAMILY TRANSCRIPTIONAL REGULATOR"/>
    <property type="match status" value="1"/>
</dbReference>
<comment type="caution">
    <text evidence="5">The sequence shown here is derived from an EMBL/GenBank/DDBJ whole genome shotgun (WGS) entry which is preliminary data.</text>
</comment>
<keyword evidence="2" id="KW-0238">DNA-binding</keyword>
<protein>
    <submittedName>
        <fullName evidence="5">Transcriptional regulator, AraC family</fullName>
    </submittedName>
</protein>
<keyword evidence="3" id="KW-0804">Transcription</keyword>
<dbReference type="Proteomes" id="UP000185728">
    <property type="component" value="Unassembled WGS sequence"/>
</dbReference>
<dbReference type="InterPro" id="IPR013096">
    <property type="entry name" value="Cupin_2"/>
</dbReference>
<evidence type="ECO:0000256" key="3">
    <source>
        <dbReference type="ARBA" id="ARBA00023163"/>
    </source>
</evidence>
<proteinExistence type="predicted"/>
<evidence type="ECO:0000313" key="5">
    <source>
        <dbReference type="EMBL" id="SIS48733.1"/>
    </source>
</evidence>
<dbReference type="Gene3D" id="1.10.10.60">
    <property type="entry name" value="Homeodomain-like"/>
    <property type="match status" value="2"/>
</dbReference>
<dbReference type="Pfam" id="PF12833">
    <property type="entry name" value="HTH_18"/>
    <property type="match status" value="1"/>
</dbReference>
<name>A0ABY1KM09_9FLAO</name>
<dbReference type="SUPFAM" id="SSF51182">
    <property type="entry name" value="RmlC-like cupins"/>
    <property type="match status" value="1"/>
</dbReference>
<feature type="domain" description="HTH araC/xylS-type" evidence="4">
    <location>
        <begin position="185"/>
        <end position="283"/>
    </location>
</feature>
<dbReference type="Gene3D" id="2.60.120.10">
    <property type="entry name" value="Jelly Rolls"/>
    <property type="match status" value="1"/>
</dbReference>
<dbReference type="Pfam" id="PF07883">
    <property type="entry name" value="Cupin_2"/>
    <property type="match status" value="1"/>
</dbReference>
<dbReference type="SMART" id="SM00342">
    <property type="entry name" value="HTH_ARAC"/>
    <property type="match status" value="1"/>
</dbReference>